<comment type="caution">
    <text evidence="4">The sequence shown here is derived from an EMBL/GenBank/DDBJ whole genome shotgun (WGS) entry which is preliminary data.</text>
</comment>
<reference evidence="4 5" key="1">
    <citation type="journal article" date="2016" name="Nat. Commun.">
        <title>Thousands of microbial genomes shed light on interconnected biogeochemical processes in an aquifer system.</title>
        <authorList>
            <person name="Anantharaman K."/>
            <person name="Brown C.T."/>
            <person name="Hug L.A."/>
            <person name="Sharon I."/>
            <person name="Castelle C.J."/>
            <person name="Probst A.J."/>
            <person name="Thomas B.C."/>
            <person name="Singh A."/>
            <person name="Wilkins M.J."/>
            <person name="Karaoz U."/>
            <person name="Brodie E.L."/>
            <person name="Williams K.H."/>
            <person name="Hubbard S.S."/>
            <person name="Banfield J.F."/>
        </authorList>
    </citation>
    <scope>NUCLEOTIDE SEQUENCE [LARGE SCALE GENOMIC DNA]</scope>
</reference>
<dbReference type="PANTHER" id="PTHR10491">
    <property type="entry name" value="DTDP-4-DEHYDRORHAMNOSE REDUCTASE"/>
    <property type="match status" value="1"/>
</dbReference>
<evidence type="ECO:0000259" key="3">
    <source>
        <dbReference type="Pfam" id="PF04321"/>
    </source>
</evidence>
<dbReference type="SUPFAM" id="SSF51735">
    <property type="entry name" value="NAD(P)-binding Rossmann-fold domains"/>
    <property type="match status" value="1"/>
</dbReference>
<keyword evidence="2" id="KW-0560">Oxidoreductase</keyword>
<dbReference type="InterPro" id="IPR005913">
    <property type="entry name" value="dTDP_dehydrorham_reduct"/>
</dbReference>
<protein>
    <recommendedName>
        <fullName evidence="2">dTDP-4-dehydrorhamnose reductase</fullName>
        <ecNumber evidence="2">1.1.1.133</ecNumber>
    </recommendedName>
</protein>
<dbReference type="Gene3D" id="3.90.25.10">
    <property type="entry name" value="UDP-galactose 4-epimerase, domain 1"/>
    <property type="match status" value="1"/>
</dbReference>
<evidence type="ECO:0000256" key="2">
    <source>
        <dbReference type="RuleBase" id="RU364082"/>
    </source>
</evidence>
<dbReference type="Pfam" id="PF04321">
    <property type="entry name" value="RmlD_sub_bind"/>
    <property type="match status" value="1"/>
</dbReference>
<dbReference type="GO" id="GO:0008831">
    <property type="term" value="F:dTDP-4-dehydrorhamnose reductase activity"/>
    <property type="evidence" value="ECO:0007669"/>
    <property type="project" value="UniProtKB-EC"/>
</dbReference>
<dbReference type="EC" id="1.1.1.133" evidence="2"/>
<dbReference type="EMBL" id="MEZK01000010">
    <property type="protein sequence ID" value="OGD63422.1"/>
    <property type="molecule type" value="Genomic_DNA"/>
</dbReference>
<dbReference type="STRING" id="1797457.A2160_03075"/>
<accession>A0A1F5E7P4</accession>
<gene>
    <name evidence="4" type="ORF">A2160_03075</name>
</gene>
<dbReference type="PANTHER" id="PTHR10491:SF4">
    <property type="entry name" value="METHIONINE ADENOSYLTRANSFERASE 2 SUBUNIT BETA"/>
    <property type="match status" value="1"/>
</dbReference>
<dbReference type="AlphaFoldDB" id="A0A1F5E7P4"/>
<comment type="similarity">
    <text evidence="1 2">Belongs to the dTDP-4-dehydrorhamnose reductase family.</text>
</comment>
<name>A0A1F5E7P4_9BACT</name>
<feature type="domain" description="RmlD-like substrate binding" evidence="3">
    <location>
        <begin position="1"/>
        <end position="296"/>
    </location>
</feature>
<evidence type="ECO:0000256" key="1">
    <source>
        <dbReference type="ARBA" id="ARBA00010944"/>
    </source>
</evidence>
<evidence type="ECO:0000313" key="4">
    <source>
        <dbReference type="EMBL" id="OGD63422.1"/>
    </source>
</evidence>
<dbReference type="InterPro" id="IPR029903">
    <property type="entry name" value="RmlD-like-bd"/>
</dbReference>
<keyword evidence="2" id="KW-0521">NADP</keyword>
<dbReference type="Gene3D" id="3.40.50.720">
    <property type="entry name" value="NAD(P)-binding Rossmann-like Domain"/>
    <property type="match status" value="1"/>
</dbReference>
<dbReference type="Proteomes" id="UP000177006">
    <property type="component" value="Unassembled WGS sequence"/>
</dbReference>
<dbReference type="InterPro" id="IPR036291">
    <property type="entry name" value="NAD(P)-bd_dom_sf"/>
</dbReference>
<dbReference type="UniPathway" id="UPA00124"/>
<organism evidence="4 5">
    <name type="scientific">Candidatus Beckwithbacteria bacterium RBG_13_42_9</name>
    <dbReference type="NCBI Taxonomy" id="1797457"/>
    <lineage>
        <taxon>Bacteria</taxon>
        <taxon>Candidatus Beckwithiibacteriota</taxon>
    </lineage>
</organism>
<dbReference type="GO" id="GO:0019305">
    <property type="term" value="P:dTDP-rhamnose biosynthetic process"/>
    <property type="evidence" value="ECO:0007669"/>
    <property type="project" value="UniProtKB-UniPathway"/>
</dbReference>
<comment type="function">
    <text evidence="2">Catalyzes the reduction of dTDP-6-deoxy-L-lyxo-4-hexulose to yield dTDP-L-rhamnose.</text>
</comment>
<sequence>MKIIGTGLSGLVGSRIVELLQNKHQFADFSLDSGVDITDELKLKKAFSQNQDAKTVIHLAAFTDVNEASKQTNDKNGLCYRINVLGTENVAQLCAKNAKYLIHISTDFVFDGKKDGAYSEEDQPNPIEWYGQTKLWAEEKIKNSGCRYLILRIAFPYKAKAAATNLEPRVKLDLVRNIKEKLENGETIKIFGDQIITPTFVDDIAQAVNYTFKNQVEGLYHLAGSTSLSPLELARKIAQVFSLDSRLIEEISLTEFMKNNPRPRQVKMALSNKKLESDFGLRMKTIDEALLEIKKQLVI</sequence>
<dbReference type="CDD" id="cd05254">
    <property type="entry name" value="dTDP_HR_like_SDR_e"/>
    <property type="match status" value="1"/>
</dbReference>
<proteinExistence type="inferred from homology"/>
<comment type="pathway">
    <text evidence="2">Carbohydrate biosynthesis; dTDP-L-rhamnose biosynthesis.</text>
</comment>
<evidence type="ECO:0000313" key="5">
    <source>
        <dbReference type="Proteomes" id="UP000177006"/>
    </source>
</evidence>